<name>A0A0D7B6L6_9AGAR</name>
<feature type="repeat" description="Solcar" evidence="9">
    <location>
        <begin position="108"/>
        <end position="204"/>
    </location>
</feature>
<keyword evidence="6 11" id="KW-1133">Transmembrane helix</keyword>
<keyword evidence="3 10" id="KW-0813">Transport</keyword>
<keyword evidence="4 9" id="KW-0812">Transmembrane</keyword>
<dbReference type="InterPro" id="IPR018108">
    <property type="entry name" value="MCP_transmembrane"/>
</dbReference>
<dbReference type="STRING" id="1314674.A0A0D7B6L6"/>
<evidence type="ECO:0000256" key="3">
    <source>
        <dbReference type="ARBA" id="ARBA00022448"/>
    </source>
</evidence>
<feature type="repeat" description="Solcar" evidence="9">
    <location>
        <begin position="5"/>
        <end position="98"/>
    </location>
</feature>
<dbReference type="PRINTS" id="PR00926">
    <property type="entry name" value="MITOCARRIER"/>
</dbReference>
<keyword evidence="7" id="KW-0496">Mitochondrion</keyword>
<dbReference type="EMBL" id="KN880575">
    <property type="protein sequence ID" value="KIY65824.1"/>
    <property type="molecule type" value="Genomic_DNA"/>
</dbReference>
<dbReference type="PROSITE" id="PS50920">
    <property type="entry name" value="SOLCAR"/>
    <property type="match status" value="3"/>
</dbReference>
<comment type="similarity">
    <text evidence="2 10">Belongs to the mitochondrial carrier (TC 2.A.29) family.</text>
</comment>
<evidence type="ECO:0000256" key="8">
    <source>
        <dbReference type="ARBA" id="ARBA00023136"/>
    </source>
</evidence>
<dbReference type="PANTHER" id="PTHR45939">
    <property type="entry name" value="PEROXISOMAL MEMBRANE PROTEIN PMP34-RELATED"/>
    <property type="match status" value="1"/>
</dbReference>
<feature type="repeat" description="Solcar" evidence="9">
    <location>
        <begin position="212"/>
        <end position="294"/>
    </location>
</feature>
<feature type="transmembrane region" description="Helical" evidence="11">
    <location>
        <begin position="216"/>
        <end position="236"/>
    </location>
</feature>
<dbReference type="GO" id="GO:0031966">
    <property type="term" value="C:mitochondrial membrane"/>
    <property type="evidence" value="ECO:0007669"/>
    <property type="project" value="UniProtKB-SubCell"/>
</dbReference>
<evidence type="ECO:0000256" key="2">
    <source>
        <dbReference type="ARBA" id="ARBA00006375"/>
    </source>
</evidence>
<evidence type="ECO:0000256" key="10">
    <source>
        <dbReference type="RuleBase" id="RU000488"/>
    </source>
</evidence>
<keyword evidence="5" id="KW-0677">Repeat</keyword>
<feature type="transmembrane region" description="Helical" evidence="11">
    <location>
        <begin position="185"/>
        <end position="204"/>
    </location>
</feature>
<evidence type="ECO:0000256" key="4">
    <source>
        <dbReference type="ARBA" id="ARBA00022692"/>
    </source>
</evidence>
<protein>
    <submittedName>
        <fullName evidence="12">Mitochondrial carrier</fullName>
    </submittedName>
</protein>
<gene>
    <name evidence="12" type="ORF">CYLTODRAFT_412282</name>
</gene>
<proteinExistence type="inferred from homology"/>
<dbReference type="GO" id="GO:0015217">
    <property type="term" value="F:ADP transmembrane transporter activity"/>
    <property type="evidence" value="ECO:0007669"/>
    <property type="project" value="TreeGrafter"/>
</dbReference>
<comment type="subcellular location">
    <subcellularLocation>
        <location evidence="1">Mitochondrion membrane</location>
        <topology evidence="1">Multi-pass membrane protein</topology>
    </subcellularLocation>
</comment>
<dbReference type="Gene3D" id="1.50.40.10">
    <property type="entry name" value="Mitochondrial carrier domain"/>
    <property type="match status" value="1"/>
</dbReference>
<dbReference type="AlphaFoldDB" id="A0A0D7B6L6"/>
<evidence type="ECO:0000256" key="7">
    <source>
        <dbReference type="ARBA" id="ARBA00023128"/>
    </source>
</evidence>
<dbReference type="InterPro" id="IPR023395">
    <property type="entry name" value="MCP_dom_sf"/>
</dbReference>
<evidence type="ECO:0000256" key="5">
    <source>
        <dbReference type="ARBA" id="ARBA00022737"/>
    </source>
</evidence>
<dbReference type="InterPro" id="IPR002067">
    <property type="entry name" value="MCP"/>
</dbReference>
<evidence type="ECO:0000256" key="1">
    <source>
        <dbReference type="ARBA" id="ARBA00004225"/>
    </source>
</evidence>
<reference evidence="12 13" key="1">
    <citation type="journal article" date="2015" name="Fungal Genet. Biol.">
        <title>Evolution of novel wood decay mechanisms in Agaricales revealed by the genome sequences of Fistulina hepatica and Cylindrobasidium torrendii.</title>
        <authorList>
            <person name="Floudas D."/>
            <person name="Held B.W."/>
            <person name="Riley R."/>
            <person name="Nagy L.G."/>
            <person name="Koehler G."/>
            <person name="Ransdell A.S."/>
            <person name="Younus H."/>
            <person name="Chow J."/>
            <person name="Chiniquy J."/>
            <person name="Lipzen A."/>
            <person name="Tritt A."/>
            <person name="Sun H."/>
            <person name="Haridas S."/>
            <person name="LaButti K."/>
            <person name="Ohm R.A."/>
            <person name="Kues U."/>
            <person name="Blanchette R.A."/>
            <person name="Grigoriev I.V."/>
            <person name="Minto R.E."/>
            <person name="Hibbett D.S."/>
        </authorList>
    </citation>
    <scope>NUCLEOTIDE SEQUENCE [LARGE SCALE GENOMIC DNA]</scope>
    <source>
        <strain evidence="12 13">FP15055 ss-10</strain>
    </source>
</reference>
<keyword evidence="8 9" id="KW-0472">Membrane</keyword>
<dbReference type="Pfam" id="PF00153">
    <property type="entry name" value="Mito_carr"/>
    <property type="match status" value="3"/>
</dbReference>
<dbReference type="PANTHER" id="PTHR45939:SF2">
    <property type="entry name" value="CARRIER PROTEIN, PUTATIVE (AFU_ORTHOLOGUE AFUA_2G13870)-RELATED"/>
    <property type="match status" value="1"/>
</dbReference>
<accession>A0A0D7B6L6</accession>
<evidence type="ECO:0000256" key="11">
    <source>
        <dbReference type="SAM" id="Phobius"/>
    </source>
</evidence>
<dbReference type="OrthoDB" id="18574at2759"/>
<organism evidence="12 13">
    <name type="scientific">Cylindrobasidium torrendii FP15055 ss-10</name>
    <dbReference type="NCBI Taxonomy" id="1314674"/>
    <lineage>
        <taxon>Eukaryota</taxon>
        <taxon>Fungi</taxon>
        <taxon>Dikarya</taxon>
        <taxon>Basidiomycota</taxon>
        <taxon>Agaricomycotina</taxon>
        <taxon>Agaricomycetes</taxon>
        <taxon>Agaricomycetidae</taxon>
        <taxon>Agaricales</taxon>
        <taxon>Marasmiineae</taxon>
        <taxon>Physalacriaceae</taxon>
        <taxon>Cylindrobasidium</taxon>
    </lineage>
</organism>
<evidence type="ECO:0000256" key="9">
    <source>
        <dbReference type="PROSITE-ProRule" id="PRU00282"/>
    </source>
</evidence>
<sequence>MTSTLPPLLQAVSGALGSASSNALTYPLDLATTRIQLQKPTRNKQYNSASIVQGFRILQHIIRRDGLPSLYSGLSTDTSATLMSNFFYFYLYSFLRNFACKWKNSKSLSMGTELLLGFLAGVSSRAVSNPLNLITLRLQLAKDEEDGDEESGDTKHPPATTTSVVQRIYQEEGLLGFWRGFGTTILLSINPSITLALFQIFLRLRHSQSLKPTPRQAFLGGAISNSIAIVLLYPLILAKTRLQGDKARRKATLFTVLNEAYTSDTLYHGLGMQITKGFLSQGVTFLVKERIEQFVVNLYLKRQHR</sequence>
<evidence type="ECO:0000313" key="13">
    <source>
        <dbReference type="Proteomes" id="UP000054007"/>
    </source>
</evidence>
<keyword evidence="13" id="KW-1185">Reference proteome</keyword>
<evidence type="ECO:0000313" key="12">
    <source>
        <dbReference type="EMBL" id="KIY65824.1"/>
    </source>
</evidence>
<evidence type="ECO:0000256" key="6">
    <source>
        <dbReference type="ARBA" id="ARBA00022989"/>
    </source>
</evidence>
<dbReference type="InterPro" id="IPR052217">
    <property type="entry name" value="Mito/Peroxisomal_Carrier"/>
</dbReference>
<feature type="transmembrane region" description="Helical" evidence="11">
    <location>
        <begin position="78"/>
        <end position="95"/>
    </location>
</feature>
<dbReference type="SUPFAM" id="SSF103506">
    <property type="entry name" value="Mitochondrial carrier"/>
    <property type="match status" value="1"/>
</dbReference>
<dbReference type="Proteomes" id="UP000054007">
    <property type="component" value="Unassembled WGS sequence"/>
</dbReference>